<dbReference type="Proteomes" id="UP000807504">
    <property type="component" value="Unassembled WGS sequence"/>
</dbReference>
<evidence type="ECO:0000313" key="4">
    <source>
        <dbReference type="EMBL" id="KAF8787307.1"/>
    </source>
</evidence>
<keyword evidence="2" id="KW-0808">Transferase</keyword>
<dbReference type="OMA" id="TFTMSPY"/>
<evidence type="ECO:0000256" key="1">
    <source>
        <dbReference type="ARBA" id="ARBA00005771"/>
    </source>
</evidence>
<sequence>MSRLQIIRGVPFPSFGPFKKENIEKTLDYPPRDGDIIIASYPKTGTTWLQYTLLQIVSKGESYPSFQDVLEKISPFMEVTGPEAIDNLTGLRMYKHHYRYDMVKKNPKAKVLYIYRNPADTLISFYHFIQGVWEKKIDFDEIFEGFITGNIEYGRYFEHVMSFLDHKNDDNLLLISYEKLHANPKEGILRIAKFLGEEYYQSLSTDESLLEKIVERTSFDYMKKNIDVDLPHRKKNENASEGSEKEFTFFRKGVVGDGKKSLSPDQLRRLREVATEVMKDSEVLQDWFED</sequence>
<gene>
    <name evidence="4" type="ORF">HNY73_008922</name>
</gene>
<accession>A0A8T0F7Z7</accession>
<dbReference type="AlphaFoldDB" id="A0A8T0F7Z7"/>
<evidence type="ECO:0000313" key="5">
    <source>
        <dbReference type="Proteomes" id="UP000807504"/>
    </source>
</evidence>
<dbReference type="Pfam" id="PF00685">
    <property type="entry name" value="Sulfotransfer_1"/>
    <property type="match status" value="1"/>
</dbReference>
<evidence type="ECO:0000256" key="2">
    <source>
        <dbReference type="ARBA" id="ARBA00022679"/>
    </source>
</evidence>
<name>A0A8T0F7Z7_ARGBR</name>
<dbReference type="PANTHER" id="PTHR11783">
    <property type="entry name" value="SULFOTRANSFERASE SULT"/>
    <property type="match status" value="1"/>
</dbReference>
<proteinExistence type="inferred from homology"/>
<feature type="domain" description="Sulfotransferase" evidence="3">
    <location>
        <begin position="33"/>
        <end position="281"/>
    </location>
</feature>
<dbReference type="InterPro" id="IPR027417">
    <property type="entry name" value="P-loop_NTPase"/>
</dbReference>
<dbReference type="GO" id="GO:0008146">
    <property type="term" value="F:sulfotransferase activity"/>
    <property type="evidence" value="ECO:0007669"/>
    <property type="project" value="InterPro"/>
</dbReference>
<dbReference type="SUPFAM" id="SSF52540">
    <property type="entry name" value="P-loop containing nucleoside triphosphate hydrolases"/>
    <property type="match status" value="1"/>
</dbReference>
<comment type="similarity">
    <text evidence="1">Belongs to the sulfotransferase 1 family.</text>
</comment>
<keyword evidence="5" id="KW-1185">Reference proteome</keyword>
<organism evidence="4 5">
    <name type="scientific">Argiope bruennichi</name>
    <name type="common">Wasp spider</name>
    <name type="synonym">Aranea bruennichi</name>
    <dbReference type="NCBI Taxonomy" id="94029"/>
    <lineage>
        <taxon>Eukaryota</taxon>
        <taxon>Metazoa</taxon>
        <taxon>Ecdysozoa</taxon>
        <taxon>Arthropoda</taxon>
        <taxon>Chelicerata</taxon>
        <taxon>Arachnida</taxon>
        <taxon>Araneae</taxon>
        <taxon>Araneomorphae</taxon>
        <taxon>Entelegynae</taxon>
        <taxon>Araneoidea</taxon>
        <taxon>Araneidae</taxon>
        <taxon>Argiope</taxon>
    </lineage>
</organism>
<dbReference type="EMBL" id="JABXBU010000015">
    <property type="protein sequence ID" value="KAF8787307.1"/>
    <property type="molecule type" value="Genomic_DNA"/>
</dbReference>
<dbReference type="InterPro" id="IPR000863">
    <property type="entry name" value="Sulfotransferase_dom"/>
</dbReference>
<evidence type="ECO:0000259" key="3">
    <source>
        <dbReference type="Pfam" id="PF00685"/>
    </source>
</evidence>
<reference evidence="4" key="2">
    <citation type="submission" date="2020-06" db="EMBL/GenBank/DDBJ databases">
        <authorList>
            <person name="Sheffer M."/>
        </authorList>
    </citation>
    <scope>NUCLEOTIDE SEQUENCE</scope>
</reference>
<comment type="caution">
    <text evidence="4">The sequence shown here is derived from an EMBL/GenBank/DDBJ whole genome shotgun (WGS) entry which is preliminary data.</text>
</comment>
<dbReference type="Gene3D" id="3.40.50.300">
    <property type="entry name" value="P-loop containing nucleotide triphosphate hydrolases"/>
    <property type="match status" value="1"/>
</dbReference>
<protein>
    <submittedName>
        <fullName evidence="4">Sulfotransferase family cytosolic 1B member 1 like protein</fullName>
    </submittedName>
</protein>
<reference evidence="4" key="1">
    <citation type="journal article" date="2020" name="bioRxiv">
        <title>Chromosome-level reference genome of the European wasp spider Argiope bruennichi: a resource for studies on range expansion and evolutionary adaptation.</title>
        <authorList>
            <person name="Sheffer M.M."/>
            <person name="Hoppe A."/>
            <person name="Krehenwinkel H."/>
            <person name="Uhl G."/>
            <person name="Kuss A.W."/>
            <person name="Jensen L."/>
            <person name="Jensen C."/>
            <person name="Gillespie R.G."/>
            <person name="Hoff K.J."/>
            <person name="Prost S."/>
        </authorList>
    </citation>
    <scope>NUCLEOTIDE SEQUENCE</scope>
</reference>